<evidence type="ECO:0000313" key="2">
    <source>
        <dbReference type="EMBL" id="SPD26708.1"/>
    </source>
</evidence>
<protein>
    <submittedName>
        <fullName evidence="2">Uncharacterized protein</fullName>
    </submittedName>
</protein>
<feature type="compositionally biased region" description="Basic and acidic residues" evidence="1">
    <location>
        <begin position="28"/>
        <end position="61"/>
    </location>
</feature>
<feature type="region of interest" description="Disordered" evidence="1">
    <location>
        <begin position="1"/>
        <end position="68"/>
    </location>
</feature>
<proteinExistence type="predicted"/>
<dbReference type="EMBL" id="OIVN01006162">
    <property type="protein sequence ID" value="SPD26708.1"/>
    <property type="molecule type" value="Genomic_DNA"/>
</dbReference>
<feature type="compositionally biased region" description="Basic and acidic residues" evidence="1">
    <location>
        <begin position="1"/>
        <end position="14"/>
    </location>
</feature>
<dbReference type="AlphaFoldDB" id="A0A2N9IQB1"/>
<evidence type="ECO:0000256" key="1">
    <source>
        <dbReference type="SAM" id="MobiDB-lite"/>
    </source>
</evidence>
<gene>
    <name evidence="2" type="ORF">FSB_LOCUS54590</name>
</gene>
<name>A0A2N9IQB1_FAGSY</name>
<organism evidence="2">
    <name type="scientific">Fagus sylvatica</name>
    <name type="common">Beechnut</name>
    <dbReference type="NCBI Taxonomy" id="28930"/>
    <lineage>
        <taxon>Eukaryota</taxon>
        <taxon>Viridiplantae</taxon>
        <taxon>Streptophyta</taxon>
        <taxon>Embryophyta</taxon>
        <taxon>Tracheophyta</taxon>
        <taxon>Spermatophyta</taxon>
        <taxon>Magnoliopsida</taxon>
        <taxon>eudicotyledons</taxon>
        <taxon>Gunneridae</taxon>
        <taxon>Pentapetalae</taxon>
        <taxon>rosids</taxon>
        <taxon>fabids</taxon>
        <taxon>Fagales</taxon>
        <taxon>Fagaceae</taxon>
        <taxon>Fagus</taxon>
    </lineage>
</organism>
<sequence length="111" mass="12473">MTAKTMKDRAETHERRRRNPQRAATAKASRDPQRAAEKKPTRGGDGEGEQRPTKGDGEETHKGRRRFPPSLWVSLPLRGLKCASSLAMSWVSVWFLRFVEGLSCFGSGFVE</sequence>
<accession>A0A2N9IQB1</accession>
<reference evidence="2" key="1">
    <citation type="submission" date="2018-02" db="EMBL/GenBank/DDBJ databases">
        <authorList>
            <person name="Cohen D.B."/>
            <person name="Kent A.D."/>
        </authorList>
    </citation>
    <scope>NUCLEOTIDE SEQUENCE</scope>
</reference>